<dbReference type="STRING" id="37546.A0A1B0GBY6"/>
<evidence type="ECO:0000313" key="3">
    <source>
        <dbReference type="Proteomes" id="UP000092444"/>
    </source>
</evidence>
<dbReference type="InterPro" id="IPR016024">
    <property type="entry name" value="ARM-type_fold"/>
</dbReference>
<feature type="region of interest" description="Disordered" evidence="1">
    <location>
        <begin position="153"/>
        <end position="189"/>
    </location>
</feature>
<dbReference type="SUPFAM" id="SSF48371">
    <property type="entry name" value="ARM repeat"/>
    <property type="match status" value="1"/>
</dbReference>
<dbReference type="GO" id="GO:2000641">
    <property type="term" value="P:regulation of early endosome to late endosome transport"/>
    <property type="evidence" value="ECO:0007669"/>
    <property type="project" value="InterPro"/>
</dbReference>
<dbReference type="GO" id="GO:0006898">
    <property type="term" value="P:receptor-mediated endocytosis"/>
    <property type="evidence" value="ECO:0007669"/>
    <property type="project" value="TreeGrafter"/>
</dbReference>
<dbReference type="AlphaFoldDB" id="A0A1B0GBY6"/>
<dbReference type="InterPro" id="IPR044978">
    <property type="entry name" value="GRV2/DNAJC13"/>
</dbReference>
<name>A0A1B0GBY6_GLOMM</name>
<accession>A0A1B0GBY6</accession>
<dbReference type="GO" id="GO:0010008">
    <property type="term" value="C:endosome membrane"/>
    <property type="evidence" value="ECO:0007669"/>
    <property type="project" value="TreeGrafter"/>
</dbReference>
<dbReference type="InterPro" id="IPR011989">
    <property type="entry name" value="ARM-like"/>
</dbReference>
<organism evidence="2 3">
    <name type="scientific">Glossina morsitans morsitans</name>
    <name type="common">Savannah tsetse fly</name>
    <dbReference type="NCBI Taxonomy" id="37546"/>
    <lineage>
        <taxon>Eukaryota</taxon>
        <taxon>Metazoa</taxon>
        <taxon>Ecdysozoa</taxon>
        <taxon>Arthropoda</taxon>
        <taxon>Hexapoda</taxon>
        <taxon>Insecta</taxon>
        <taxon>Pterygota</taxon>
        <taxon>Neoptera</taxon>
        <taxon>Endopterygota</taxon>
        <taxon>Diptera</taxon>
        <taxon>Brachycera</taxon>
        <taxon>Muscomorpha</taxon>
        <taxon>Hippoboscoidea</taxon>
        <taxon>Glossinidae</taxon>
        <taxon>Glossina</taxon>
    </lineage>
</organism>
<proteinExistence type="predicted"/>
<reference evidence="2" key="1">
    <citation type="submission" date="2020-05" db="UniProtKB">
        <authorList>
            <consortium name="EnsemblMetazoa"/>
        </authorList>
    </citation>
    <scope>IDENTIFICATION</scope>
    <source>
        <strain evidence="2">Yale</strain>
    </source>
</reference>
<dbReference type="PANTHER" id="PTHR36983">
    <property type="entry name" value="DNAJ HOMOLOG SUBFAMILY C MEMBER 13"/>
    <property type="match status" value="1"/>
</dbReference>
<protein>
    <submittedName>
        <fullName evidence="2">Uncharacterized protein</fullName>
    </submittedName>
</protein>
<dbReference type="GO" id="GO:0007032">
    <property type="term" value="P:endosome organization"/>
    <property type="evidence" value="ECO:0007669"/>
    <property type="project" value="InterPro"/>
</dbReference>
<evidence type="ECO:0000313" key="2">
    <source>
        <dbReference type="EnsemblMetazoa" id="GMOY010817-PA"/>
    </source>
</evidence>
<dbReference type="EnsemblMetazoa" id="GMOY010817-RA">
    <property type="protein sequence ID" value="GMOY010817-PA"/>
    <property type="gene ID" value="GMOY010817"/>
</dbReference>
<dbReference type="Gene3D" id="1.25.10.10">
    <property type="entry name" value="Leucine-rich Repeat Variant"/>
    <property type="match status" value="1"/>
</dbReference>
<dbReference type="VEuPathDB" id="VectorBase:GMOY010817"/>
<evidence type="ECO:0000256" key="1">
    <source>
        <dbReference type="SAM" id="MobiDB-lite"/>
    </source>
</evidence>
<dbReference type="EMBL" id="CCAG010005904">
    <property type="status" value="NOT_ANNOTATED_CDS"/>
    <property type="molecule type" value="Genomic_DNA"/>
</dbReference>
<sequence>MSKNASEKDVVDLSATALVELLRSQPNLAEDIPVLGHIPKLLRLLASQPRNTLSILHQLSLSEFCVRAIFQTECISPLKKCMQYNRNCIETSCETLIGLIPFLLSLLDSRLDYVAVKTQIVAALKGMRHNLNYDDRVTQILLKHPVWSEFKDQRHDQATSRKVQHKNVEVLTSPPPIDRGDPSARLPED</sequence>
<keyword evidence="3" id="KW-1185">Reference proteome</keyword>
<dbReference type="PANTHER" id="PTHR36983:SF2">
    <property type="entry name" value="DNAJ HOMOLOG SUBFAMILY C MEMBER 13"/>
    <property type="match status" value="1"/>
</dbReference>
<dbReference type="Proteomes" id="UP000092444">
    <property type="component" value="Unassembled WGS sequence"/>
</dbReference>
<feature type="compositionally biased region" description="Basic and acidic residues" evidence="1">
    <location>
        <begin position="178"/>
        <end position="189"/>
    </location>
</feature>